<evidence type="ECO:0000256" key="3">
    <source>
        <dbReference type="ARBA" id="ARBA00022679"/>
    </source>
</evidence>
<dbReference type="AlphaFoldDB" id="A0A1S4A6X4"/>
<evidence type="ECO:0000256" key="8">
    <source>
        <dbReference type="ARBA" id="ARBA00048679"/>
    </source>
</evidence>
<dbReference type="SUPFAM" id="SSF56112">
    <property type="entry name" value="Protein kinase-like (PK-like)"/>
    <property type="match status" value="1"/>
</dbReference>
<evidence type="ECO:0000256" key="4">
    <source>
        <dbReference type="ARBA" id="ARBA00022741"/>
    </source>
</evidence>
<comment type="catalytic activity">
    <reaction evidence="8">
        <text>L-seryl-[protein] + ATP = O-phospho-L-seryl-[protein] + ADP + H(+)</text>
        <dbReference type="Rhea" id="RHEA:17989"/>
        <dbReference type="Rhea" id="RHEA-COMP:9863"/>
        <dbReference type="Rhea" id="RHEA-COMP:11604"/>
        <dbReference type="ChEBI" id="CHEBI:15378"/>
        <dbReference type="ChEBI" id="CHEBI:29999"/>
        <dbReference type="ChEBI" id="CHEBI:30616"/>
        <dbReference type="ChEBI" id="CHEBI:83421"/>
        <dbReference type="ChEBI" id="CHEBI:456216"/>
        <dbReference type="EC" id="2.7.11.1"/>
    </reaction>
</comment>
<keyword evidence="2" id="KW-0723">Serine/threonine-protein kinase</keyword>
<keyword evidence="6" id="KW-0067">ATP-binding</keyword>
<evidence type="ECO:0000256" key="6">
    <source>
        <dbReference type="ARBA" id="ARBA00022840"/>
    </source>
</evidence>
<name>A0A1S4A6X4_TOBAC</name>
<evidence type="ECO:0000313" key="10">
    <source>
        <dbReference type="Proteomes" id="UP000790787"/>
    </source>
</evidence>
<dbReference type="FunFam" id="1.10.510.10:FF:000046">
    <property type="entry name" value="probable serine/threonine-protein kinase WNK9"/>
    <property type="match status" value="1"/>
</dbReference>
<evidence type="ECO:0000256" key="7">
    <source>
        <dbReference type="ARBA" id="ARBA00047899"/>
    </source>
</evidence>
<organism evidence="10 11">
    <name type="scientific">Nicotiana tabacum</name>
    <name type="common">Common tobacco</name>
    <dbReference type="NCBI Taxonomy" id="4097"/>
    <lineage>
        <taxon>Eukaryota</taxon>
        <taxon>Viridiplantae</taxon>
        <taxon>Streptophyta</taxon>
        <taxon>Embryophyta</taxon>
        <taxon>Tracheophyta</taxon>
        <taxon>Spermatophyta</taxon>
        <taxon>Magnoliopsida</taxon>
        <taxon>eudicotyledons</taxon>
        <taxon>Gunneridae</taxon>
        <taxon>Pentapetalae</taxon>
        <taxon>asterids</taxon>
        <taxon>lamiids</taxon>
        <taxon>Solanales</taxon>
        <taxon>Solanaceae</taxon>
        <taxon>Nicotianoideae</taxon>
        <taxon>Nicotianeae</taxon>
        <taxon>Nicotiana</taxon>
    </lineage>
</organism>
<keyword evidence="4" id="KW-0547">Nucleotide-binding</keyword>
<dbReference type="InterPro" id="IPR000719">
    <property type="entry name" value="Prot_kinase_dom"/>
</dbReference>
<keyword evidence="10" id="KW-1185">Reference proteome</keyword>
<keyword evidence="3" id="KW-0808">Transferase</keyword>
<dbReference type="GO" id="GO:0005737">
    <property type="term" value="C:cytoplasm"/>
    <property type="evidence" value="ECO:0000318"/>
    <property type="project" value="GO_Central"/>
</dbReference>
<accession>A0A1S4A6X4</accession>
<comment type="catalytic activity">
    <reaction evidence="7">
        <text>L-threonyl-[protein] + ATP = O-phospho-L-threonyl-[protein] + ADP + H(+)</text>
        <dbReference type="Rhea" id="RHEA:46608"/>
        <dbReference type="Rhea" id="RHEA-COMP:11060"/>
        <dbReference type="Rhea" id="RHEA-COMP:11605"/>
        <dbReference type="ChEBI" id="CHEBI:15378"/>
        <dbReference type="ChEBI" id="CHEBI:30013"/>
        <dbReference type="ChEBI" id="CHEBI:30616"/>
        <dbReference type="ChEBI" id="CHEBI:61977"/>
        <dbReference type="ChEBI" id="CHEBI:456216"/>
        <dbReference type="EC" id="2.7.11.1"/>
    </reaction>
</comment>
<protein>
    <recommendedName>
        <fullName evidence="1">non-specific serine/threonine protein kinase</fullName>
        <ecNumber evidence="1">2.7.11.1</ecNumber>
    </recommendedName>
</protein>
<dbReference type="Gene3D" id="1.10.510.10">
    <property type="entry name" value="Transferase(Phosphotransferase) domain 1"/>
    <property type="match status" value="1"/>
</dbReference>
<sequence length="630" mass="71030">MNSSTPWIDMSKLKGKFDEPEVVEVSPDKRYIRYNEILGSGAFKTVYKAFDEIDGIEVAWNQICIDDALQSPEYLERIYSEVHLLRMLKHENIIKLYASWVDDVNKSINMITELFSSGSLRQYRRKHKTVDTRAIKKWARQILRGLHYLHGHNPPVIHRDLKCDNIFINGNHGEVKLGDLGLATIMEQPTARSVIGTPEFMAPELYDEEYNELVDIYSFGMCILELITCEYPYNECRNQAQVYKKVTSGIKPASLAKVTDPHVKQFVEKCLAPVSVRLSAAELLEDPFLSSESLKKPLCDPLQHSNYVPEAQSLPKPCSFSMDIDLSQKKLQSDMSIESKNGCPQFSNLDFVRSNGRNEFRLQGDKHDDQSIAFSLRIAELTGRIRHVHFVFYLDVDTVMSIASEMAEELALSNDDVATIAELIDGFISKLSTSQKYSLGSFGAVNNSSNDSTLINSNPVSASFDQDYELKGAHNQFHVLSQTPKIEDHAIGELGVTSLNQRGTSDSDVEYNNLLRLFGNELECIEGPKIHVPSYNEGSIGDVVMSDCTKNSGISFDSSRNLISNDLSSNLSSISLIEGANDKNQLQDLKLELDAINMQYQQSCRELLRMRVEAIENARKKWTSKKNICT</sequence>
<dbReference type="FunFam" id="3.30.200.20:FF:000075">
    <property type="entry name" value="Probable serine/threonine-protein kinase WNK1"/>
    <property type="match status" value="1"/>
</dbReference>
<dbReference type="Proteomes" id="UP000790787">
    <property type="component" value="Chromosome 1"/>
</dbReference>
<dbReference type="Pfam" id="PF00069">
    <property type="entry name" value="Pkinase"/>
    <property type="match status" value="1"/>
</dbReference>
<dbReference type="CDD" id="cd13983">
    <property type="entry name" value="STKc_WNK"/>
    <property type="match status" value="1"/>
</dbReference>
<evidence type="ECO:0000256" key="5">
    <source>
        <dbReference type="ARBA" id="ARBA00022777"/>
    </source>
</evidence>
<dbReference type="RefSeq" id="XP_016472392.1">
    <property type="nucleotide sequence ID" value="XM_016616906.2"/>
</dbReference>
<evidence type="ECO:0000256" key="2">
    <source>
        <dbReference type="ARBA" id="ARBA00022527"/>
    </source>
</evidence>
<dbReference type="EC" id="2.7.11.1" evidence="1"/>
<dbReference type="PANTHER" id="PTHR13902">
    <property type="entry name" value="SERINE/THREONINE-PROTEIN KINASE WNK WITH NO LYSINE -RELATED"/>
    <property type="match status" value="1"/>
</dbReference>
<dbReference type="RefSeq" id="XP_016472392.1">
    <property type="nucleotide sequence ID" value="XM_016616906.1"/>
</dbReference>
<proteinExistence type="predicted"/>
<dbReference type="GO" id="GO:0004674">
    <property type="term" value="F:protein serine/threonine kinase activity"/>
    <property type="evidence" value="ECO:0000318"/>
    <property type="project" value="GO_Central"/>
</dbReference>
<dbReference type="GO" id="GO:0035556">
    <property type="term" value="P:intracellular signal transduction"/>
    <property type="evidence" value="ECO:0000318"/>
    <property type="project" value="GO_Central"/>
</dbReference>
<dbReference type="InterPro" id="IPR050588">
    <property type="entry name" value="WNK_Ser-Thr_kinase"/>
</dbReference>
<keyword evidence="5 11" id="KW-0418">Kinase</keyword>
<dbReference type="PaxDb" id="4097-A0A1S4A6X4"/>
<dbReference type="KEGG" id="nta:107794419"/>
<dbReference type="Gene3D" id="3.30.200.20">
    <property type="entry name" value="Phosphorylase Kinase, domain 1"/>
    <property type="match status" value="1"/>
</dbReference>
<reference evidence="11" key="2">
    <citation type="submission" date="2025-08" db="UniProtKB">
        <authorList>
            <consortium name="RefSeq"/>
        </authorList>
    </citation>
    <scope>IDENTIFICATION</scope>
    <source>
        <tissue evidence="11">Leaf</tissue>
    </source>
</reference>
<feature type="domain" description="Protein kinase" evidence="9">
    <location>
        <begin position="32"/>
        <end position="289"/>
    </location>
</feature>
<dbReference type="SMART" id="SM00220">
    <property type="entry name" value="S_TKc"/>
    <property type="match status" value="1"/>
</dbReference>
<dbReference type="PROSITE" id="PS00108">
    <property type="entry name" value="PROTEIN_KINASE_ST"/>
    <property type="match status" value="1"/>
</dbReference>
<dbReference type="InterPro" id="IPR011009">
    <property type="entry name" value="Kinase-like_dom_sf"/>
</dbReference>
<dbReference type="InterPro" id="IPR008271">
    <property type="entry name" value="Ser/Thr_kinase_AS"/>
</dbReference>
<evidence type="ECO:0000259" key="9">
    <source>
        <dbReference type="PROSITE" id="PS50011"/>
    </source>
</evidence>
<dbReference type="GeneID" id="107794419"/>
<dbReference type="SMR" id="A0A1S4A6X4"/>
<dbReference type="PROSITE" id="PS50011">
    <property type="entry name" value="PROTEIN_KINASE_DOM"/>
    <property type="match status" value="1"/>
</dbReference>
<reference evidence="10" key="1">
    <citation type="journal article" date="2014" name="Nat. Commun.">
        <title>The tobacco genome sequence and its comparison with those of tomato and potato.</title>
        <authorList>
            <person name="Sierro N."/>
            <person name="Battey J.N."/>
            <person name="Ouadi S."/>
            <person name="Bakaher N."/>
            <person name="Bovet L."/>
            <person name="Willig A."/>
            <person name="Goepfert S."/>
            <person name="Peitsch M.C."/>
            <person name="Ivanov N.V."/>
        </authorList>
    </citation>
    <scope>NUCLEOTIDE SEQUENCE [LARGE SCALE GENOMIC DNA]</scope>
</reference>
<dbReference type="STRING" id="4097.A0A1S4A6X4"/>
<gene>
    <name evidence="11" type="primary">LOC107794419</name>
</gene>
<dbReference type="OrthoDB" id="4062651at2759"/>
<dbReference type="OMA" id="QHWFQEL"/>
<dbReference type="GO" id="GO:0005524">
    <property type="term" value="F:ATP binding"/>
    <property type="evidence" value="ECO:0007669"/>
    <property type="project" value="UniProtKB-KW"/>
</dbReference>
<evidence type="ECO:0000256" key="1">
    <source>
        <dbReference type="ARBA" id="ARBA00012513"/>
    </source>
</evidence>
<evidence type="ECO:0000313" key="11">
    <source>
        <dbReference type="RefSeq" id="XP_016472392.1"/>
    </source>
</evidence>